<accession>A0A2I0AMV6</accession>
<keyword evidence="2" id="KW-1185">Reference proteome</keyword>
<dbReference type="AlphaFoldDB" id="A0A2I0AMV6"/>
<protein>
    <submittedName>
        <fullName evidence="1">Uncharacterized protein</fullName>
    </submittedName>
</protein>
<name>A0A2I0AMV6_9ASPA</name>
<organism evidence="1 2">
    <name type="scientific">Apostasia shenzhenica</name>
    <dbReference type="NCBI Taxonomy" id="1088818"/>
    <lineage>
        <taxon>Eukaryota</taxon>
        <taxon>Viridiplantae</taxon>
        <taxon>Streptophyta</taxon>
        <taxon>Embryophyta</taxon>
        <taxon>Tracheophyta</taxon>
        <taxon>Spermatophyta</taxon>
        <taxon>Magnoliopsida</taxon>
        <taxon>Liliopsida</taxon>
        <taxon>Asparagales</taxon>
        <taxon>Orchidaceae</taxon>
        <taxon>Apostasioideae</taxon>
        <taxon>Apostasia</taxon>
    </lineage>
</organism>
<proteinExistence type="predicted"/>
<dbReference type="EMBL" id="KZ451969">
    <property type="protein sequence ID" value="PKA56892.1"/>
    <property type="molecule type" value="Genomic_DNA"/>
</dbReference>
<reference evidence="1 2" key="1">
    <citation type="journal article" date="2017" name="Nature">
        <title>The Apostasia genome and the evolution of orchids.</title>
        <authorList>
            <person name="Zhang G.Q."/>
            <person name="Liu K.W."/>
            <person name="Li Z."/>
            <person name="Lohaus R."/>
            <person name="Hsiao Y.Y."/>
            <person name="Niu S.C."/>
            <person name="Wang J.Y."/>
            <person name="Lin Y.C."/>
            <person name="Xu Q."/>
            <person name="Chen L.J."/>
            <person name="Yoshida K."/>
            <person name="Fujiwara S."/>
            <person name="Wang Z.W."/>
            <person name="Zhang Y.Q."/>
            <person name="Mitsuda N."/>
            <person name="Wang M."/>
            <person name="Liu G.H."/>
            <person name="Pecoraro L."/>
            <person name="Huang H.X."/>
            <person name="Xiao X.J."/>
            <person name="Lin M."/>
            <person name="Wu X.Y."/>
            <person name="Wu W.L."/>
            <person name="Chen Y.Y."/>
            <person name="Chang S.B."/>
            <person name="Sakamoto S."/>
            <person name="Ohme-Takagi M."/>
            <person name="Yagi M."/>
            <person name="Zeng S.J."/>
            <person name="Shen C.Y."/>
            <person name="Yeh C.M."/>
            <person name="Luo Y.B."/>
            <person name="Tsai W.C."/>
            <person name="Van de Peer Y."/>
            <person name="Liu Z.J."/>
        </authorList>
    </citation>
    <scope>NUCLEOTIDE SEQUENCE [LARGE SCALE GENOMIC DNA]</scope>
    <source>
        <strain evidence="2">cv. Shenzhen</strain>
        <tissue evidence="1">Stem</tissue>
    </source>
</reference>
<gene>
    <name evidence="1" type="ORF">AXF42_Ash002195</name>
</gene>
<dbReference type="Proteomes" id="UP000236161">
    <property type="component" value="Unassembled WGS sequence"/>
</dbReference>
<evidence type="ECO:0000313" key="1">
    <source>
        <dbReference type="EMBL" id="PKA56892.1"/>
    </source>
</evidence>
<sequence length="105" mass="12045">MSYTEYAKIFLFFRAAYKISWMLHLEGDRFFLSCEKKVLHFEQSQCSGVDLSPTSQQVAVSAFSPLIGAEQEAAALFKDDLEIRTGGNRFCLRHGSRRLRSAFFH</sequence>
<evidence type="ECO:0000313" key="2">
    <source>
        <dbReference type="Proteomes" id="UP000236161"/>
    </source>
</evidence>